<comment type="caution">
    <text evidence="1">The sequence shown here is derived from an EMBL/GenBank/DDBJ whole genome shotgun (WGS) entry which is preliminary data.</text>
</comment>
<proteinExistence type="predicted"/>
<accession>A0ABS6JX93</accession>
<keyword evidence="2" id="KW-1185">Reference proteome</keyword>
<reference evidence="1 2" key="1">
    <citation type="submission" date="2021-06" db="EMBL/GenBank/DDBJ databases">
        <title>Bacillus sp. RD4P76, an endophyte from a halophyte.</title>
        <authorList>
            <person name="Sun J.-Q."/>
        </authorList>
    </citation>
    <scope>NUCLEOTIDE SEQUENCE [LARGE SCALE GENOMIC DNA]</scope>
    <source>
        <strain evidence="1 2">JCM 17098</strain>
    </source>
</reference>
<evidence type="ECO:0000313" key="2">
    <source>
        <dbReference type="Proteomes" id="UP000790580"/>
    </source>
</evidence>
<dbReference type="EMBL" id="JAHQCR010000072">
    <property type="protein sequence ID" value="MBU9723208.1"/>
    <property type="molecule type" value="Genomic_DNA"/>
</dbReference>
<dbReference type="Proteomes" id="UP000790580">
    <property type="component" value="Unassembled WGS sequence"/>
</dbReference>
<protein>
    <submittedName>
        <fullName evidence="1">Uncharacterized protein</fullName>
    </submittedName>
</protein>
<name>A0ABS6JX93_9BACI</name>
<dbReference type="RefSeq" id="WP_088076733.1">
    <property type="nucleotide sequence ID" value="NZ_JAHQCR010000072.1"/>
</dbReference>
<sequence length="180" mass="21076">MKKIKERLGEKDIRVLKGIIGLELHGVLSPTLSTKMGSHTYTLYWSISFSFNRLLKKSFVNITNDYRESDADEDYWRLDVKEAAEPENISYHYDEELSDKALAGPFSTINIWSVIKKISVYSKKMVNDEEHLEYDAVLVFHLENGQQLGLTHDLMFIKLTYDSERIKEMTKHCYERLCLE</sequence>
<organism evidence="1 2">
    <name type="scientific">Evansella alkalicola</name>
    <dbReference type="NCBI Taxonomy" id="745819"/>
    <lineage>
        <taxon>Bacteria</taxon>
        <taxon>Bacillati</taxon>
        <taxon>Bacillota</taxon>
        <taxon>Bacilli</taxon>
        <taxon>Bacillales</taxon>
        <taxon>Bacillaceae</taxon>
        <taxon>Evansella</taxon>
    </lineage>
</organism>
<gene>
    <name evidence="1" type="ORF">KS407_17455</name>
</gene>
<evidence type="ECO:0000313" key="1">
    <source>
        <dbReference type="EMBL" id="MBU9723208.1"/>
    </source>
</evidence>